<evidence type="ECO:0000256" key="1">
    <source>
        <dbReference type="ARBA" id="ARBA00022529"/>
    </source>
</evidence>
<dbReference type="PROSITE" id="PS51782">
    <property type="entry name" value="LYSM"/>
    <property type="match status" value="1"/>
</dbReference>
<keyword evidence="1" id="KW-0929">Antimicrobial</keyword>
<feature type="domain" description="LysM" evidence="3">
    <location>
        <begin position="202"/>
        <end position="246"/>
    </location>
</feature>
<dbReference type="PANTHER" id="PTHR21666">
    <property type="entry name" value="PEPTIDASE-RELATED"/>
    <property type="match status" value="1"/>
</dbReference>
<evidence type="ECO:0000256" key="2">
    <source>
        <dbReference type="ARBA" id="ARBA00022638"/>
    </source>
</evidence>
<dbReference type="SUPFAM" id="SSF51261">
    <property type="entry name" value="Duplicated hybrid motif"/>
    <property type="match status" value="1"/>
</dbReference>
<protein>
    <submittedName>
        <fullName evidence="4">LysM domain</fullName>
    </submittedName>
</protein>
<dbReference type="CDD" id="cd00118">
    <property type="entry name" value="LysM"/>
    <property type="match status" value="1"/>
</dbReference>
<dbReference type="InterPro" id="IPR016047">
    <property type="entry name" value="M23ase_b-sheet_dom"/>
</dbReference>
<name>A0A6J5M9F0_9CAUD</name>
<dbReference type="EMBL" id="LR796401">
    <property type="protein sequence ID" value="CAB4141830.1"/>
    <property type="molecule type" value="Genomic_DNA"/>
</dbReference>
<gene>
    <name evidence="4" type="ORF">UFOVP419_53</name>
</gene>
<dbReference type="Pfam" id="PF01476">
    <property type="entry name" value="LysM"/>
    <property type="match status" value="1"/>
</dbReference>
<dbReference type="InterPro" id="IPR036779">
    <property type="entry name" value="LysM_dom_sf"/>
</dbReference>
<dbReference type="GO" id="GO:0042742">
    <property type="term" value="P:defense response to bacterium"/>
    <property type="evidence" value="ECO:0007669"/>
    <property type="project" value="UniProtKB-KW"/>
</dbReference>
<dbReference type="InterPro" id="IPR011055">
    <property type="entry name" value="Dup_hybrid_motif"/>
</dbReference>
<sequence>MAKAQQAIDGVQGKDWKITSLMGNRIHPVTKAPKHHNGTDIWSPNEPCWIEAPFDGTVQEARKSTAAGGGFGNFVRILHKINGEYYTTTYAHMLDDSVKVKPGQQIEAGTPIGKMGSTGMSTGKHLHWELQKGKTYAWNDQGLNFIEPVAFFDALIKLEAINGTAKDVTPADAPVAPAPVHGKAKQSTAPVAPKPVVVAPAGTYTVVKGDNLTRIAARNNTTVARLVELNGIKNANLIQVGQVIKLG</sequence>
<evidence type="ECO:0000259" key="3">
    <source>
        <dbReference type="PROSITE" id="PS51782"/>
    </source>
</evidence>
<dbReference type="SMART" id="SM00257">
    <property type="entry name" value="LysM"/>
    <property type="match status" value="1"/>
</dbReference>
<dbReference type="Gene3D" id="2.70.70.10">
    <property type="entry name" value="Glucose Permease (Domain IIA)"/>
    <property type="match status" value="1"/>
</dbReference>
<dbReference type="Pfam" id="PF01551">
    <property type="entry name" value="Peptidase_M23"/>
    <property type="match status" value="1"/>
</dbReference>
<reference evidence="4" key="1">
    <citation type="submission" date="2020-04" db="EMBL/GenBank/DDBJ databases">
        <authorList>
            <person name="Chiriac C."/>
            <person name="Salcher M."/>
            <person name="Ghai R."/>
            <person name="Kavagutti S V."/>
        </authorList>
    </citation>
    <scope>NUCLEOTIDE SEQUENCE</scope>
</reference>
<accession>A0A6J5M9F0</accession>
<keyword evidence="2" id="KW-0081">Bacteriolytic enzyme</keyword>
<dbReference type="GO" id="GO:0004222">
    <property type="term" value="F:metalloendopeptidase activity"/>
    <property type="evidence" value="ECO:0007669"/>
    <property type="project" value="TreeGrafter"/>
</dbReference>
<dbReference type="InterPro" id="IPR050570">
    <property type="entry name" value="Cell_wall_metabolism_enzyme"/>
</dbReference>
<dbReference type="SUPFAM" id="SSF54106">
    <property type="entry name" value="LysM domain"/>
    <property type="match status" value="1"/>
</dbReference>
<dbReference type="Gene3D" id="3.10.350.10">
    <property type="entry name" value="LysM domain"/>
    <property type="match status" value="1"/>
</dbReference>
<evidence type="ECO:0000313" key="4">
    <source>
        <dbReference type="EMBL" id="CAB4141830.1"/>
    </source>
</evidence>
<organism evidence="4">
    <name type="scientific">uncultured Caudovirales phage</name>
    <dbReference type="NCBI Taxonomy" id="2100421"/>
    <lineage>
        <taxon>Viruses</taxon>
        <taxon>Duplodnaviria</taxon>
        <taxon>Heunggongvirae</taxon>
        <taxon>Uroviricota</taxon>
        <taxon>Caudoviricetes</taxon>
        <taxon>Peduoviridae</taxon>
        <taxon>Maltschvirus</taxon>
        <taxon>Maltschvirus maltsch</taxon>
    </lineage>
</organism>
<dbReference type="CDD" id="cd12797">
    <property type="entry name" value="M23_peptidase"/>
    <property type="match status" value="1"/>
</dbReference>
<dbReference type="GO" id="GO:0031640">
    <property type="term" value="P:killing of cells of another organism"/>
    <property type="evidence" value="ECO:0007669"/>
    <property type="project" value="UniProtKB-KW"/>
</dbReference>
<dbReference type="InterPro" id="IPR018392">
    <property type="entry name" value="LysM"/>
</dbReference>
<proteinExistence type="predicted"/>
<dbReference type="PANTHER" id="PTHR21666:SF270">
    <property type="entry name" value="MUREIN HYDROLASE ACTIVATOR ENVC"/>
    <property type="match status" value="1"/>
</dbReference>